<sequence length="439" mass="46374">MRRLIAVFAVITLAACSTNVDAGGGDGGSRGKIEVAKGTTVDLDTCPSGWSDTGGITDKEIRIGISLPKSGSMASVGAMADGEQAYFDHVNDSDPIDGKKLVLVQRDDAYNPARTRTNVQEMLAGDNLFAFNYVVGTAHNLGVQPLIEESCTPHLMAGTGDPRINDPARHPWTIGGMFSQRSEALIWCDYIKNTIGAGKSVAALYMDNDFGSNYAKGVGACAERGEVKLAASVKHAPDAPGITNQLTTLAASKADVVLLGTTGAFCPQALAGIAASSWKPVVIMSLTCAQIALTFQPTDPDGSGTRVVLDRKDGDDDTFKDDRPFQDVVKILQEAGLDVSGRPLDGVLLGMYVERTLRKALTMPGGLTRVNVLKAMWNSDVAVPVSLDGIRFRTSGVDDAFLMESARIATYVPPKDGAKAGHFTFSGDLLSIEGQSGRQ</sequence>
<dbReference type="Gene3D" id="3.40.50.2300">
    <property type="match status" value="2"/>
</dbReference>
<proteinExistence type="inferred from homology"/>
<dbReference type="RefSeq" id="WP_379527127.1">
    <property type="nucleotide sequence ID" value="NZ_JBHSBI010000003.1"/>
</dbReference>
<feature type="chain" id="PRO_5045495434" evidence="3">
    <location>
        <begin position="23"/>
        <end position="439"/>
    </location>
</feature>
<gene>
    <name evidence="5" type="ORF">ACFOY2_07100</name>
</gene>
<keyword evidence="2 3" id="KW-0732">Signal</keyword>
<dbReference type="InterPro" id="IPR028081">
    <property type="entry name" value="Leu-bd"/>
</dbReference>
<comment type="caution">
    <text evidence="5">The sequence shown here is derived from an EMBL/GenBank/DDBJ whole genome shotgun (WGS) entry which is preliminary data.</text>
</comment>
<evidence type="ECO:0000259" key="4">
    <source>
        <dbReference type="Pfam" id="PF13458"/>
    </source>
</evidence>
<feature type="domain" description="Leucine-binding protein" evidence="4">
    <location>
        <begin position="60"/>
        <end position="379"/>
    </location>
</feature>
<evidence type="ECO:0000256" key="2">
    <source>
        <dbReference type="ARBA" id="ARBA00022729"/>
    </source>
</evidence>
<name>A0ABV8FYY7_9ACTN</name>
<protein>
    <submittedName>
        <fullName evidence="5">ABC transporter substrate-binding protein</fullName>
    </submittedName>
</protein>
<dbReference type="PANTHER" id="PTHR47235">
    <property type="entry name" value="BLR6548 PROTEIN"/>
    <property type="match status" value="1"/>
</dbReference>
<dbReference type="InterPro" id="IPR028082">
    <property type="entry name" value="Peripla_BP_I"/>
</dbReference>
<dbReference type="Proteomes" id="UP001595851">
    <property type="component" value="Unassembled WGS sequence"/>
</dbReference>
<evidence type="ECO:0000256" key="1">
    <source>
        <dbReference type="ARBA" id="ARBA00010062"/>
    </source>
</evidence>
<evidence type="ECO:0000256" key="3">
    <source>
        <dbReference type="SAM" id="SignalP"/>
    </source>
</evidence>
<dbReference type="Pfam" id="PF13458">
    <property type="entry name" value="Peripla_BP_6"/>
    <property type="match status" value="1"/>
</dbReference>
<evidence type="ECO:0000313" key="6">
    <source>
        <dbReference type="Proteomes" id="UP001595851"/>
    </source>
</evidence>
<comment type="similarity">
    <text evidence="1">Belongs to the leucine-binding protein family.</text>
</comment>
<organism evidence="5 6">
    <name type="scientific">Nonomuraea purpurea</name>
    <dbReference type="NCBI Taxonomy" id="1849276"/>
    <lineage>
        <taxon>Bacteria</taxon>
        <taxon>Bacillati</taxon>
        <taxon>Actinomycetota</taxon>
        <taxon>Actinomycetes</taxon>
        <taxon>Streptosporangiales</taxon>
        <taxon>Streptosporangiaceae</taxon>
        <taxon>Nonomuraea</taxon>
    </lineage>
</organism>
<dbReference type="PROSITE" id="PS51257">
    <property type="entry name" value="PROKAR_LIPOPROTEIN"/>
    <property type="match status" value="1"/>
</dbReference>
<dbReference type="EMBL" id="JBHSBI010000003">
    <property type="protein sequence ID" value="MFC4006980.1"/>
    <property type="molecule type" value="Genomic_DNA"/>
</dbReference>
<accession>A0ABV8FYY7</accession>
<reference evidence="6" key="1">
    <citation type="journal article" date="2019" name="Int. J. Syst. Evol. Microbiol.">
        <title>The Global Catalogue of Microorganisms (GCM) 10K type strain sequencing project: providing services to taxonomists for standard genome sequencing and annotation.</title>
        <authorList>
            <consortium name="The Broad Institute Genomics Platform"/>
            <consortium name="The Broad Institute Genome Sequencing Center for Infectious Disease"/>
            <person name="Wu L."/>
            <person name="Ma J."/>
        </authorList>
    </citation>
    <scope>NUCLEOTIDE SEQUENCE [LARGE SCALE GENOMIC DNA]</scope>
    <source>
        <strain evidence="6">TBRC 1276</strain>
    </source>
</reference>
<feature type="signal peptide" evidence="3">
    <location>
        <begin position="1"/>
        <end position="22"/>
    </location>
</feature>
<keyword evidence="6" id="KW-1185">Reference proteome</keyword>
<evidence type="ECO:0000313" key="5">
    <source>
        <dbReference type="EMBL" id="MFC4006980.1"/>
    </source>
</evidence>
<dbReference type="PANTHER" id="PTHR47235:SF1">
    <property type="entry name" value="BLR6548 PROTEIN"/>
    <property type="match status" value="1"/>
</dbReference>
<dbReference type="SUPFAM" id="SSF53822">
    <property type="entry name" value="Periplasmic binding protein-like I"/>
    <property type="match status" value="1"/>
</dbReference>